<organism evidence="1 2">
    <name type="scientific">Vibrio cholerae</name>
    <dbReference type="NCBI Taxonomy" id="666"/>
    <lineage>
        <taxon>Bacteria</taxon>
        <taxon>Pseudomonadati</taxon>
        <taxon>Pseudomonadota</taxon>
        <taxon>Gammaproteobacteria</taxon>
        <taxon>Vibrionales</taxon>
        <taxon>Vibrionaceae</taxon>
        <taxon>Vibrio</taxon>
    </lineage>
</organism>
<sequence length="40" mass="4513">MPAQPLRAKSAPNRQSRFDIQVEKVAWGQSPAESYRSILV</sequence>
<evidence type="ECO:0000313" key="2">
    <source>
        <dbReference type="Proteomes" id="UP000046067"/>
    </source>
</evidence>
<dbReference type="Proteomes" id="UP000046067">
    <property type="component" value="Unassembled WGS sequence"/>
</dbReference>
<protein>
    <submittedName>
        <fullName evidence="1">Uncharacterized protein</fullName>
    </submittedName>
</protein>
<dbReference type="AlphaFoldDB" id="A0A655UQ93"/>
<accession>A0A655UQ93</accession>
<evidence type="ECO:0000313" key="1">
    <source>
        <dbReference type="EMBL" id="CSB54651.1"/>
    </source>
</evidence>
<reference evidence="1 2" key="1">
    <citation type="submission" date="2015-07" db="EMBL/GenBank/DDBJ databases">
        <authorList>
            <consortium name="Pathogen Informatics"/>
        </authorList>
    </citation>
    <scope>NUCLEOTIDE SEQUENCE [LARGE SCALE GENOMIC DNA]</scope>
    <source>
        <strain evidence="1 2">A325</strain>
    </source>
</reference>
<name>A0A655UQ93_VIBCL</name>
<gene>
    <name evidence="1" type="ORF">ERS013201_00219</name>
</gene>
<proteinExistence type="predicted"/>
<dbReference type="EMBL" id="CWQJ01000001">
    <property type="protein sequence ID" value="CSB54651.1"/>
    <property type="molecule type" value="Genomic_DNA"/>
</dbReference>